<dbReference type="SUPFAM" id="SSF52540">
    <property type="entry name" value="P-loop containing nucleoside triphosphate hydrolases"/>
    <property type="match status" value="1"/>
</dbReference>
<dbReference type="InterPro" id="IPR003439">
    <property type="entry name" value="ABC_transporter-like_ATP-bd"/>
</dbReference>
<reference evidence="5" key="1">
    <citation type="submission" date="2022-01" db="EMBL/GenBank/DDBJ databases">
        <title>Paenibacillus spongiae sp. nov., isolated from marine sponge.</title>
        <authorList>
            <person name="Li Z."/>
            <person name="Zhang M."/>
        </authorList>
    </citation>
    <scope>NUCLEOTIDE SEQUENCE</scope>
    <source>
        <strain evidence="5">PHS-Z3</strain>
    </source>
</reference>
<dbReference type="Pfam" id="PF00005">
    <property type="entry name" value="ABC_tran"/>
    <property type="match status" value="1"/>
</dbReference>
<dbReference type="InterPro" id="IPR050319">
    <property type="entry name" value="ABC_transp_ATP-bind"/>
</dbReference>
<accession>A0ABY5S9P0</accession>
<feature type="domain" description="ABC transporter" evidence="4">
    <location>
        <begin position="38"/>
        <end position="105"/>
    </location>
</feature>
<keyword evidence="1" id="KW-0813">Transport</keyword>
<dbReference type="Gene3D" id="3.40.50.300">
    <property type="entry name" value="P-loop containing nucleotide triphosphate hydrolases"/>
    <property type="match status" value="1"/>
</dbReference>
<protein>
    <submittedName>
        <fullName evidence="5">ABC transporter ATP-binding protein</fullName>
    </submittedName>
</protein>
<sequence>MPRAVSFTDILLRTNGLTKHYPVNGGLLATAQQKVHALDKVNLTLYKREIVGVVGESGCGKSTLAKVLLRLIEPTEGTIHFDGREITGLNRKQMRDVRREMQFVDLAAGSIRAARSPWNGANRRCQSLERRRTDTPSLVIWRNKSGSE</sequence>
<dbReference type="GO" id="GO:0005524">
    <property type="term" value="F:ATP binding"/>
    <property type="evidence" value="ECO:0007669"/>
    <property type="project" value="UniProtKB-KW"/>
</dbReference>
<proteinExistence type="predicted"/>
<evidence type="ECO:0000256" key="1">
    <source>
        <dbReference type="ARBA" id="ARBA00022448"/>
    </source>
</evidence>
<keyword evidence="2" id="KW-0547">Nucleotide-binding</keyword>
<dbReference type="Proteomes" id="UP001057877">
    <property type="component" value="Chromosome"/>
</dbReference>
<keyword evidence="3 5" id="KW-0067">ATP-binding</keyword>
<dbReference type="EMBL" id="CP091430">
    <property type="protein sequence ID" value="UVI30641.1"/>
    <property type="molecule type" value="Genomic_DNA"/>
</dbReference>
<dbReference type="InterPro" id="IPR027417">
    <property type="entry name" value="P-loop_NTPase"/>
</dbReference>
<gene>
    <name evidence="5" type="ORF">L1F29_01815</name>
</gene>
<evidence type="ECO:0000259" key="4">
    <source>
        <dbReference type="Pfam" id="PF00005"/>
    </source>
</evidence>
<evidence type="ECO:0000313" key="5">
    <source>
        <dbReference type="EMBL" id="UVI30641.1"/>
    </source>
</evidence>
<evidence type="ECO:0000256" key="3">
    <source>
        <dbReference type="ARBA" id="ARBA00022840"/>
    </source>
</evidence>
<keyword evidence="6" id="KW-1185">Reference proteome</keyword>
<organism evidence="5 6">
    <name type="scientific">Paenibacillus spongiae</name>
    <dbReference type="NCBI Taxonomy" id="2909671"/>
    <lineage>
        <taxon>Bacteria</taxon>
        <taxon>Bacillati</taxon>
        <taxon>Bacillota</taxon>
        <taxon>Bacilli</taxon>
        <taxon>Bacillales</taxon>
        <taxon>Paenibacillaceae</taxon>
        <taxon>Paenibacillus</taxon>
    </lineage>
</organism>
<evidence type="ECO:0000256" key="2">
    <source>
        <dbReference type="ARBA" id="ARBA00022741"/>
    </source>
</evidence>
<name>A0ABY5S9P0_9BACL</name>
<evidence type="ECO:0000313" key="6">
    <source>
        <dbReference type="Proteomes" id="UP001057877"/>
    </source>
</evidence>
<dbReference type="PANTHER" id="PTHR43776">
    <property type="entry name" value="TRANSPORT ATP-BINDING PROTEIN"/>
    <property type="match status" value="1"/>
</dbReference>